<dbReference type="EMBL" id="AZHD01000007">
    <property type="protein sequence ID" value="OAA61959.1"/>
    <property type="molecule type" value="Genomic_DNA"/>
</dbReference>
<dbReference type="Gene3D" id="2.60.120.330">
    <property type="entry name" value="B-lactam Antibiotic, Isopenicillin N Synthase, Chain"/>
    <property type="match status" value="1"/>
</dbReference>
<feature type="domain" description="Fe2OG dioxygenase" evidence="4">
    <location>
        <begin position="180"/>
        <end position="284"/>
    </location>
</feature>
<dbReference type="Pfam" id="PF03171">
    <property type="entry name" value="2OG-FeII_Oxy"/>
    <property type="match status" value="1"/>
</dbReference>
<accession>A0A167UVW4</accession>
<evidence type="ECO:0000313" key="5">
    <source>
        <dbReference type="EMBL" id="OAA61959.1"/>
    </source>
</evidence>
<proteinExistence type="predicted"/>
<dbReference type="CDD" id="cd12148">
    <property type="entry name" value="fungal_TF_MHR"/>
    <property type="match status" value="1"/>
</dbReference>
<dbReference type="InterPro" id="IPR005123">
    <property type="entry name" value="Oxoglu/Fe-dep_dioxygenase_dom"/>
</dbReference>
<dbReference type="GO" id="GO:0044283">
    <property type="term" value="P:small molecule biosynthetic process"/>
    <property type="evidence" value="ECO:0007669"/>
    <property type="project" value="UniProtKB-ARBA"/>
</dbReference>
<reference evidence="5 6" key="1">
    <citation type="journal article" date="2016" name="Genome Biol. Evol.">
        <title>Divergent and convergent evolution of fungal pathogenicity.</title>
        <authorList>
            <person name="Shang Y."/>
            <person name="Xiao G."/>
            <person name="Zheng P."/>
            <person name="Cen K."/>
            <person name="Zhan S."/>
            <person name="Wang C."/>
        </authorList>
    </citation>
    <scope>NUCLEOTIDE SEQUENCE [LARGE SCALE GENOMIC DNA]</scope>
    <source>
        <strain evidence="5 6">RCEF 264</strain>
    </source>
</reference>
<dbReference type="InterPro" id="IPR026992">
    <property type="entry name" value="DIOX_N"/>
</dbReference>
<dbReference type="STRING" id="1081102.A0A167UVW4"/>
<comment type="subcellular location">
    <subcellularLocation>
        <location evidence="1">Nucleus</location>
    </subcellularLocation>
</comment>
<dbReference type="PROSITE" id="PS51471">
    <property type="entry name" value="FE2OG_OXY"/>
    <property type="match status" value="1"/>
</dbReference>
<sequence>MASTDDGAPPILDFSAFYGNDADARDRLIADIDRACRDKGFFQLTNTSVSQDLQDRILAAARAFFALPLDEKMTCDLRSNKYNRGYEPLGAQMLEPGTAPDKKEAIYFGEDLPADHPRVLAGDYNCGPNLYPPSLGPAFRATCTAYYRAALALATDVMTALALALGLDAHWFDPFVRTNPAATLRLIHYPPDPHPAHPNQRGVGAHRDFGCVTLLLQDGAVGGLQVQDERTGRWLDVRPVRGAFVVNVGNALMRWTNHTFTSATHRVLNASPHDRYSVPFFFSGNPQQVLGTIPGCESRPHDAAATSTTAGDTTEEAYAPVVLRDFLQQQFAASYARAQGQPLTNADGLRSMHTSQSALLQDDPVRYVHSEVGTTASTKQGEQATCGPDLAGPSPSQDRTMLMPYDAMAGELAYLRRRVAELESRARQMSTDDASSWPSPDDGTEANMGLLSAERPTAMRADTQAELDVPNQAPTVLDSSGSEDEDHDDDEGNRRPVSGKGGRRDTGDTVIKDAASILEFLAWGRRKDPEYHPSSSSSISRHRRRGSSSTAIASVTDVCDAPPPTTGGSGTTVATTMTTSTSTTTTMTMTAMAAATTAASDPDEDADGLPGSSVFDDGAQPLAVLQLLLPSRRQVHQLVDYHEACLLWYHASFFAPRFRADLAAFYGRHNGSIEGPDGPDLQWVALLFAVLAGSLTCAPAPQALAWGFRAPERHTLCRHWFQAVRACLHRGQYMARHSILSCQAVATLTISAHLLGFSNTQSIQLAAAVRIAQSLGLHRLGGEVDDDRHGSNNNNNNNKDAVDVEMGRRVWNQLCSQDWFSIPFSESYLVNPLHAQSAPPSNCHDADWAAAAAAAGAPSRPPPERPVHEPTVTGYCRFLHTIASLMPRLQDALLACNTAYTRYEQVRAWDARMRRIATAERPAFLANQVVPLAAHWPCWIPWARRTLAISSGHKIIMIHRACLSASFTNPAFALTRHTCLAASKTIIKEYRAVVREDGPVLWVHQAFSVAAAIILLLDVLHRGPGEREHAEHKRLAEAVVAILQQFPDSMIAVRGVKLLRALLDEVAERAAAAAATAASADTIVAAGSNAPGGVGHHRHSHSHRKRRRADPGGRVAASEHHAHRVHVTGTEKQAKGFNVPAFIRRFCQGNGVGPQRQQPAAASQRQQGGLTAEAPSHPVDAVDAAGAGAVAAGSASAVVTAVDTGLIDSPAFTREGVQGPDTDLLANYAANYEPQTTAEDAQDGIQLDGDFLLPPGWEGTNNGFENLLYLANHGFSVL</sequence>
<feature type="region of interest" description="Disordered" evidence="3">
    <location>
        <begin position="527"/>
        <end position="581"/>
    </location>
</feature>
<feature type="region of interest" description="Disordered" evidence="3">
    <location>
        <begin position="465"/>
        <end position="510"/>
    </location>
</feature>
<dbReference type="GO" id="GO:0005634">
    <property type="term" value="C:nucleus"/>
    <property type="evidence" value="ECO:0007669"/>
    <property type="project" value="UniProtKB-SubCell"/>
</dbReference>
<dbReference type="PRINTS" id="PR00682">
    <property type="entry name" value="IPNSYNTHASE"/>
</dbReference>
<dbReference type="InterPro" id="IPR044861">
    <property type="entry name" value="IPNS-like_FE2OG_OXY"/>
</dbReference>
<keyword evidence="6" id="KW-1185">Reference proteome</keyword>
<gene>
    <name evidence="5" type="ORF">SPI_04818</name>
</gene>
<organism evidence="5 6">
    <name type="scientific">Niveomyces insectorum RCEF 264</name>
    <dbReference type="NCBI Taxonomy" id="1081102"/>
    <lineage>
        <taxon>Eukaryota</taxon>
        <taxon>Fungi</taxon>
        <taxon>Dikarya</taxon>
        <taxon>Ascomycota</taxon>
        <taxon>Pezizomycotina</taxon>
        <taxon>Sordariomycetes</taxon>
        <taxon>Hypocreomycetidae</taxon>
        <taxon>Hypocreales</taxon>
        <taxon>Cordycipitaceae</taxon>
        <taxon>Niveomyces</taxon>
    </lineage>
</organism>
<dbReference type="PANTHER" id="PTHR31001">
    <property type="entry name" value="UNCHARACTERIZED TRANSCRIPTIONAL REGULATORY PROTEIN"/>
    <property type="match status" value="1"/>
</dbReference>
<feature type="compositionally biased region" description="Acidic residues" evidence="3">
    <location>
        <begin position="481"/>
        <end position="491"/>
    </location>
</feature>
<dbReference type="OrthoDB" id="410267at2759"/>
<evidence type="ECO:0000256" key="2">
    <source>
        <dbReference type="ARBA" id="ARBA00023242"/>
    </source>
</evidence>
<feature type="region of interest" description="Disordered" evidence="3">
    <location>
        <begin position="425"/>
        <end position="448"/>
    </location>
</feature>
<dbReference type="InterPro" id="IPR027443">
    <property type="entry name" value="IPNS-like_sf"/>
</dbReference>
<feature type="region of interest" description="Disordered" evidence="3">
    <location>
        <begin position="1088"/>
        <end position="1122"/>
    </location>
</feature>
<evidence type="ECO:0000256" key="1">
    <source>
        <dbReference type="ARBA" id="ARBA00004123"/>
    </source>
</evidence>
<name>A0A167UVW4_9HYPO</name>
<dbReference type="SUPFAM" id="SSF51197">
    <property type="entry name" value="Clavaminate synthase-like"/>
    <property type="match status" value="1"/>
</dbReference>
<dbReference type="Proteomes" id="UP000076874">
    <property type="component" value="Unassembled WGS sequence"/>
</dbReference>
<dbReference type="Pfam" id="PF14226">
    <property type="entry name" value="DIOX_N"/>
    <property type="match status" value="1"/>
</dbReference>
<dbReference type="InterPro" id="IPR050613">
    <property type="entry name" value="Sec_Metabolite_Reg"/>
</dbReference>
<feature type="compositionally biased region" description="Basic residues" evidence="3">
    <location>
        <begin position="1095"/>
        <end position="1108"/>
    </location>
</feature>
<protein>
    <submittedName>
        <fullName evidence="5">Oxoglutarate/iron-dependent oxygenase</fullName>
    </submittedName>
</protein>
<evidence type="ECO:0000259" key="4">
    <source>
        <dbReference type="PROSITE" id="PS51471"/>
    </source>
</evidence>
<dbReference type="PANTHER" id="PTHR31001:SF90">
    <property type="entry name" value="CENTROMERE DNA-BINDING PROTEIN COMPLEX CBF3 SUBUNIT B"/>
    <property type="match status" value="1"/>
</dbReference>
<feature type="compositionally biased region" description="Low complexity" evidence="3">
    <location>
        <begin position="1153"/>
        <end position="1169"/>
    </location>
</feature>
<comment type="caution">
    <text evidence="5">The sequence shown here is derived from an EMBL/GenBank/DDBJ whole genome shotgun (WGS) entry which is preliminary data.</text>
</comment>
<keyword evidence="2" id="KW-0539">Nucleus</keyword>
<feature type="region of interest" description="Disordered" evidence="3">
    <location>
        <begin position="374"/>
        <end position="401"/>
    </location>
</feature>
<feature type="compositionally biased region" description="Polar residues" evidence="3">
    <location>
        <begin position="427"/>
        <end position="438"/>
    </location>
</feature>
<evidence type="ECO:0000256" key="3">
    <source>
        <dbReference type="SAM" id="MobiDB-lite"/>
    </source>
</evidence>
<dbReference type="AlphaFoldDB" id="A0A167UVW4"/>
<feature type="region of interest" description="Disordered" evidence="3">
    <location>
        <begin position="1150"/>
        <end position="1176"/>
    </location>
</feature>
<evidence type="ECO:0000313" key="6">
    <source>
        <dbReference type="Proteomes" id="UP000076874"/>
    </source>
</evidence>
<feature type="compositionally biased region" description="Polar residues" evidence="3">
    <location>
        <begin position="374"/>
        <end position="383"/>
    </location>
</feature>
<feature type="compositionally biased region" description="Low complexity" evidence="3">
    <location>
        <begin position="571"/>
        <end position="581"/>
    </location>
</feature>